<dbReference type="CDD" id="cd06558">
    <property type="entry name" value="crotonase-like"/>
    <property type="match status" value="1"/>
</dbReference>
<dbReference type="FunFam" id="1.10.12.10:FF:000001">
    <property type="entry name" value="Probable enoyl-CoA hydratase, mitochondrial"/>
    <property type="match status" value="1"/>
</dbReference>
<organism evidence="4">
    <name type="scientific">Chaetoceros debilis</name>
    <dbReference type="NCBI Taxonomy" id="122233"/>
    <lineage>
        <taxon>Eukaryota</taxon>
        <taxon>Sar</taxon>
        <taxon>Stramenopiles</taxon>
        <taxon>Ochrophyta</taxon>
        <taxon>Bacillariophyta</taxon>
        <taxon>Coscinodiscophyceae</taxon>
        <taxon>Chaetocerotophycidae</taxon>
        <taxon>Chaetocerotales</taxon>
        <taxon>Chaetocerotaceae</taxon>
        <taxon>Chaetoceros</taxon>
    </lineage>
</organism>
<evidence type="ECO:0000256" key="2">
    <source>
        <dbReference type="ARBA" id="ARBA00023239"/>
    </source>
</evidence>
<evidence type="ECO:0000256" key="3">
    <source>
        <dbReference type="RuleBase" id="RU003707"/>
    </source>
</evidence>
<protein>
    <recommendedName>
        <fullName evidence="5">Enoyl-CoA hydratase</fullName>
    </recommendedName>
</protein>
<sequence length="348" mass="38430">MKSRQAYSSLFNSVSKQKSNARRKINVGGIVKLSSCRLIDPYQYERSELRESCQRQNLLRRNKHSFRSFTKGTSSQSIKGDVDNTLQEVLLEHCHESDIVTLTFNRAQRANAMGRVMLSQLQDILKELSGPRGNKIRCVILTSCNPKVFSAGADLKERSTMSREEASTFVSSLRDCFYELGHLPMPLIACIEGAAMGGGLEIAMTADIIICGDKARLGLPETSLAIIPGAGGTQLLPRLVGEARAKELIFSARKLDAKTAESYGIVQHVTPEGEAYTRAKEIALEVARNGPLAVRAAKMAIAEGMDCSKLEDGMKVERKWYEAVIPTDDRLEGLAAFKERRVPEYEGK</sequence>
<dbReference type="GO" id="GO:0005739">
    <property type="term" value="C:mitochondrion"/>
    <property type="evidence" value="ECO:0007669"/>
    <property type="project" value="TreeGrafter"/>
</dbReference>
<accession>A0A7S3PTK7</accession>
<dbReference type="AlphaFoldDB" id="A0A7S3PTK7"/>
<dbReference type="InterPro" id="IPR014748">
    <property type="entry name" value="Enoyl-CoA_hydra_C"/>
</dbReference>
<evidence type="ECO:0000313" key="4">
    <source>
        <dbReference type="EMBL" id="CAE0455161.1"/>
    </source>
</evidence>
<dbReference type="FunFam" id="3.90.226.10:FF:000009">
    <property type="entry name" value="Carnitinyl-CoA dehydratase"/>
    <property type="match status" value="1"/>
</dbReference>
<dbReference type="InterPro" id="IPR029045">
    <property type="entry name" value="ClpP/crotonase-like_dom_sf"/>
</dbReference>
<dbReference type="PANTHER" id="PTHR11941:SF171">
    <property type="entry name" value="SD19268P"/>
    <property type="match status" value="1"/>
</dbReference>
<dbReference type="SUPFAM" id="SSF52096">
    <property type="entry name" value="ClpP/crotonase"/>
    <property type="match status" value="1"/>
</dbReference>
<reference evidence="4" key="1">
    <citation type="submission" date="2021-01" db="EMBL/GenBank/DDBJ databases">
        <authorList>
            <person name="Corre E."/>
            <person name="Pelletier E."/>
            <person name="Niang G."/>
            <person name="Scheremetjew M."/>
            <person name="Finn R."/>
            <person name="Kale V."/>
            <person name="Holt S."/>
            <person name="Cochrane G."/>
            <person name="Meng A."/>
            <person name="Brown T."/>
            <person name="Cohen L."/>
        </authorList>
    </citation>
    <scope>NUCLEOTIDE SEQUENCE</scope>
    <source>
        <strain evidence="4">MM31A-1</strain>
    </source>
</reference>
<dbReference type="EMBL" id="HBIO01000002">
    <property type="protein sequence ID" value="CAE0455161.1"/>
    <property type="molecule type" value="Transcribed_RNA"/>
</dbReference>
<keyword evidence="2" id="KW-0456">Lyase</keyword>
<dbReference type="InterPro" id="IPR018376">
    <property type="entry name" value="Enoyl-CoA_hyd/isom_CS"/>
</dbReference>
<gene>
    <name evidence="4" type="ORF">CDEB00056_LOCUS2</name>
</gene>
<dbReference type="Gene3D" id="1.10.12.10">
    <property type="entry name" value="Lyase 2-enoyl-coa Hydratase, Chain A, domain 2"/>
    <property type="match status" value="1"/>
</dbReference>
<evidence type="ECO:0000256" key="1">
    <source>
        <dbReference type="ARBA" id="ARBA00005254"/>
    </source>
</evidence>
<dbReference type="Pfam" id="PF00378">
    <property type="entry name" value="ECH_1"/>
    <property type="match status" value="1"/>
</dbReference>
<dbReference type="GO" id="GO:0016836">
    <property type="term" value="F:hydro-lyase activity"/>
    <property type="evidence" value="ECO:0007669"/>
    <property type="project" value="UniProtKB-ARBA"/>
</dbReference>
<dbReference type="PANTHER" id="PTHR11941">
    <property type="entry name" value="ENOYL-COA HYDRATASE-RELATED"/>
    <property type="match status" value="1"/>
</dbReference>
<name>A0A7S3PTK7_9STRA</name>
<dbReference type="GO" id="GO:0006635">
    <property type="term" value="P:fatty acid beta-oxidation"/>
    <property type="evidence" value="ECO:0007669"/>
    <property type="project" value="TreeGrafter"/>
</dbReference>
<comment type="similarity">
    <text evidence="1 3">Belongs to the enoyl-CoA hydratase/isomerase family.</text>
</comment>
<dbReference type="PROSITE" id="PS00166">
    <property type="entry name" value="ENOYL_COA_HYDRATASE"/>
    <property type="match status" value="1"/>
</dbReference>
<evidence type="ECO:0008006" key="5">
    <source>
        <dbReference type="Google" id="ProtNLM"/>
    </source>
</evidence>
<dbReference type="Gene3D" id="3.90.226.10">
    <property type="entry name" value="2-enoyl-CoA Hydratase, Chain A, domain 1"/>
    <property type="match status" value="1"/>
</dbReference>
<proteinExistence type="inferred from homology"/>
<dbReference type="InterPro" id="IPR001753">
    <property type="entry name" value="Enoyl-CoA_hydra/iso"/>
</dbReference>